<protein>
    <recommendedName>
        <fullName evidence="2">RNA-binding protein KhpB N-terminal domain-containing protein</fullName>
    </recommendedName>
</protein>
<reference evidence="4" key="1">
    <citation type="journal article" date="2019" name="Int. J. Syst. Evol. Microbiol.">
        <title>The Global Catalogue of Microorganisms (GCM) 10K type strain sequencing project: providing services to taxonomists for standard genome sequencing and annotation.</title>
        <authorList>
            <consortium name="The Broad Institute Genomics Platform"/>
            <consortium name="The Broad Institute Genome Sequencing Center for Infectious Disease"/>
            <person name="Wu L."/>
            <person name="Ma J."/>
        </authorList>
    </citation>
    <scope>NUCLEOTIDE SEQUENCE [LARGE SCALE GENOMIC DNA]</scope>
    <source>
        <strain evidence="4">CGMCC 1.15044</strain>
    </source>
</reference>
<comment type="caution">
    <text evidence="3">The sequence shown here is derived from an EMBL/GenBank/DDBJ whole genome shotgun (WGS) entry which is preliminary data.</text>
</comment>
<proteinExistence type="predicted"/>
<dbReference type="Pfam" id="PF20250">
    <property type="entry name" value="FapA_N"/>
    <property type="match status" value="1"/>
</dbReference>
<dbReference type="InterPro" id="IPR046865">
    <property type="entry name" value="FapA_b_solenoid"/>
</dbReference>
<dbReference type="InterPro" id="IPR038247">
    <property type="entry name" value="Jag_N_dom_sf"/>
</dbReference>
<dbReference type="Pfam" id="PF03961">
    <property type="entry name" value="FapA"/>
    <property type="match status" value="2"/>
</dbReference>
<gene>
    <name evidence="3" type="ORF">GCM10010917_13400</name>
</gene>
<dbReference type="RefSeq" id="WP_174704647.1">
    <property type="nucleotide sequence ID" value="NZ_BMHF01000003.1"/>
</dbReference>
<organism evidence="3 4">
    <name type="scientific">Paenibacillus physcomitrellae</name>
    <dbReference type="NCBI Taxonomy" id="1619311"/>
    <lineage>
        <taxon>Bacteria</taxon>
        <taxon>Bacillati</taxon>
        <taxon>Bacillota</taxon>
        <taxon>Bacilli</taxon>
        <taxon>Bacillales</taxon>
        <taxon>Paenibacillaceae</taxon>
        <taxon>Paenibacillus</taxon>
    </lineage>
</organism>
<dbReference type="InterPro" id="IPR005646">
    <property type="entry name" value="FapA"/>
</dbReference>
<dbReference type="InterPro" id="IPR046866">
    <property type="entry name" value="FapA_N"/>
</dbReference>
<dbReference type="PANTHER" id="PTHR38032:SF1">
    <property type="entry name" value="RNA-BINDING PROTEIN KHPB N-TERMINAL DOMAIN-CONTAINING PROTEIN"/>
    <property type="match status" value="1"/>
</dbReference>
<evidence type="ECO:0000256" key="1">
    <source>
        <dbReference type="SAM" id="MobiDB-lite"/>
    </source>
</evidence>
<feature type="region of interest" description="Disordered" evidence="1">
    <location>
        <begin position="57"/>
        <end position="79"/>
    </location>
</feature>
<evidence type="ECO:0000313" key="3">
    <source>
        <dbReference type="EMBL" id="GGA29682.1"/>
    </source>
</evidence>
<keyword evidence="4" id="KW-1185">Reference proteome</keyword>
<dbReference type="Pfam" id="PF14804">
    <property type="entry name" value="Jag_N"/>
    <property type="match status" value="1"/>
</dbReference>
<dbReference type="Gene3D" id="3.30.30.80">
    <property type="entry name" value="probable RNA-binding protein from clostridium symbiosum atcc 14940"/>
    <property type="match status" value="1"/>
</dbReference>
<feature type="compositionally biased region" description="Basic and acidic residues" evidence="1">
    <location>
        <begin position="68"/>
        <end position="79"/>
    </location>
</feature>
<name>A0ABQ1FTY3_9BACL</name>
<dbReference type="SMART" id="SM01245">
    <property type="entry name" value="Jag_N"/>
    <property type="match status" value="1"/>
</dbReference>
<accession>A0ABQ1FTY3</accession>
<evidence type="ECO:0000259" key="2">
    <source>
        <dbReference type="SMART" id="SM01245"/>
    </source>
</evidence>
<dbReference type="PANTHER" id="PTHR38032">
    <property type="entry name" value="POLYMERASE-RELATED"/>
    <property type="match status" value="1"/>
</dbReference>
<sequence>MGNKVIAKGRSIQEALLIALDLLSADKHEVDIEILENEKKGLLGFRNKPAVVRVTLKETDSSPASAPEKQENADADSLRDPLRDLVSTLNLQDSPDFEQTSMSVPHEEDLSGKVWVQNGLLFSKDAEDKFPVIQPGKGVKLYKNGQIVERATVIHERDQLLAETEDEEVQPVWEVKISEDKMEAHLSVKPGYKLRRSIRDMEPSNFVLLEAEEKRVPILLDDGEVMQKLRELGIVHGVNYAQIASACLSEEEETYLIAKGSPYLEGKQGYFMPYQQMEVLKGIRERADGTVNYRDIQEFPSVDRGQIIGIVVPPVPGYPGVTVTNEPLFPPEVFPLLLQAGHGVELVEGDSKVVALDTGHPDIKQSGREARISVVPKLTIVKDINMETGNIRYIGEVEIKGSVQDGMTVQADGNLMVRGNANMATIMAGKSVIIQHNVISSEVTAGKSNLVKTELQASMQECVLQMKKIVTAIQQLSLVSAFKVSSFQRTGLGPLLKILYDGKFKQFSSLVSTLVQQLNEHSAHLEPEWEDLSRRLHRGFLTLNDSILKSSEEIKPIIQLAENLIQSSVETAADELFINAGFVQNSQIYSAGDIWVTGKGIYNSKMFAHGHVNVKGYVRGGEIFAAKGVTLEQAGTKGGITTKIKVPETEKIYIKLAMEDTLIQIGSHHYKFVQPHVDVTASLSSEGRLIIS</sequence>
<evidence type="ECO:0000313" key="4">
    <source>
        <dbReference type="Proteomes" id="UP000609323"/>
    </source>
</evidence>
<dbReference type="EMBL" id="BMHF01000003">
    <property type="protein sequence ID" value="GGA29682.1"/>
    <property type="molecule type" value="Genomic_DNA"/>
</dbReference>
<dbReference type="InterPro" id="IPR032782">
    <property type="entry name" value="KhpB_N"/>
</dbReference>
<dbReference type="Proteomes" id="UP000609323">
    <property type="component" value="Unassembled WGS sequence"/>
</dbReference>
<feature type="domain" description="RNA-binding protein KhpB N-terminal" evidence="2">
    <location>
        <begin position="6"/>
        <end position="57"/>
    </location>
</feature>